<dbReference type="EMBL" id="BMAO01015667">
    <property type="protein sequence ID" value="GFR03375.1"/>
    <property type="molecule type" value="Genomic_DNA"/>
</dbReference>
<organism evidence="1 2">
    <name type="scientific">Trichonephila clavata</name>
    <name type="common">Joro spider</name>
    <name type="synonym">Nephila clavata</name>
    <dbReference type="NCBI Taxonomy" id="2740835"/>
    <lineage>
        <taxon>Eukaryota</taxon>
        <taxon>Metazoa</taxon>
        <taxon>Ecdysozoa</taxon>
        <taxon>Arthropoda</taxon>
        <taxon>Chelicerata</taxon>
        <taxon>Arachnida</taxon>
        <taxon>Araneae</taxon>
        <taxon>Araneomorphae</taxon>
        <taxon>Entelegynae</taxon>
        <taxon>Araneoidea</taxon>
        <taxon>Nephilidae</taxon>
        <taxon>Trichonephila</taxon>
    </lineage>
</organism>
<protein>
    <submittedName>
        <fullName evidence="1">Uncharacterized protein</fullName>
    </submittedName>
</protein>
<sequence length="84" mass="9798">MSDGMERFPRDAKGNEYYLQKDGKPLLLRKTNGEYYLARNRKGYKLIPSNLLAEFATDNEPFLFTKDVLGNIVYVRPSQSYRKS</sequence>
<reference evidence="1" key="1">
    <citation type="submission" date="2020-07" db="EMBL/GenBank/DDBJ databases">
        <title>Multicomponent nature underlies the extraordinary mechanical properties of spider dragline silk.</title>
        <authorList>
            <person name="Kono N."/>
            <person name="Nakamura H."/>
            <person name="Mori M."/>
            <person name="Yoshida Y."/>
            <person name="Ohtoshi R."/>
            <person name="Malay A.D."/>
            <person name="Moran D.A.P."/>
            <person name="Tomita M."/>
            <person name="Numata K."/>
            <person name="Arakawa K."/>
        </authorList>
    </citation>
    <scope>NUCLEOTIDE SEQUENCE</scope>
</reference>
<proteinExistence type="predicted"/>
<dbReference type="AlphaFoldDB" id="A0A8X6IES7"/>
<name>A0A8X6IES7_TRICU</name>
<comment type="caution">
    <text evidence="1">The sequence shown here is derived from an EMBL/GenBank/DDBJ whole genome shotgun (WGS) entry which is preliminary data.</text>
</comment>
<evidence type="ECO:0000313" key="2">
    <source>
        <dbReference type="Proteomes" id="UP000887116"/>
    </source>
</evidence>
<accession>A0A8X6IES7</accession>
<evidence type="ECO:0000313" key="1">
    <source>
        <dbReference type="EMBL" id="GFR03375.1"/>
    </source>
</evidence>
<dbReference type="Proteomes" id="UP000887116">
    <property type="component" value="Unassembled WGS sequence"/>
</dbReference>
<keyword evidence="2" id="KW-1185">Reference proteome</keyword>
<gene>
    <name evidence="1" type="ORF">TNCT_463501</name>
</gene>